<reference evidence="7" key="1">
    <citation type="journal article" date="2019" name="bioRxiv">
        <title>The Genome of the Zebra Mussel, Dreissena polymorpha: A Resource for Invasive Species Research.</title>
        <authorList>
            <person name="McCartney M.A."/>
            <person name="Auch B."/>
            <person name="Kono T."/>
            <person name="Mallez S."/>
            <person name="Zhang Y."/>
            <person name="Obille A."/>
            <person name="Becker A."/>
            <person name="Abrahante J.E."/>
            <person name="Garbe J."/>
            <person name="Badalamenti J.P."/>
            <person name="Herman A."/>
            <person name="Mangelson H."/>
            <person name="Liachko I."/>
            <person name="Sullivan S."/>
            <person name="Sone E.D."/>
            <person name="Koren S."/>
            <person name="Silverstein K.A.T."/>
            <person name="Beckman K.B."/>
            <person name="Gohl D.M."/>
        </authorList>
    </citation>
    <scope>NUCLEOTIDE SEQUENCE</scope>
    <source>
        <strain evidence="7">Duluth1</strain>
        <tissue evidence="7">Whole animal</tissue>
    </source>
</reference>
<dbReference type="AlphaFoldDB" id="A0A9D4J9Q6"/>
<dbReference type="Proteomes" id="UP000828390">
    <property type="component" value="Unassembled WGS sequence"/>
</dbReference>
<protein>
    <submittedName>
        <fullName evidence="7">Uncharacterized protein</fullName>
    </submittedName>
</protein>
<evidence type="ECO:0000256" key="4">
    <source>
        <dbReference type="ARBA" id="ARBA00022454"/>
    </source>
</evidence>
<evidence type="ECO:0000313" key="7">
    <source>
        <dbReference type="EMBL" id="KAH3805086.1"/>
    </source>
</evidence>
<comment type="similarity">
    <text evidence="3">Belongs to the CENP-I/CTF3 family.</text>
</comment>
<gene>
    <name evidence="7" type="ORF">DPMN_133383</name>
</gene>
<evidence type="ECO:0000256" key="1">
    <source>
        <dbReference type="ARBA" id="ARBA00004123"/>
    </source>
</evidence>
<reference evidence="7" key="2">
    <citation type="submission" date="2020-11" db="EMBL/GenBank/DDBJ databases">
        <authorList>
            <person name="McCartney M.A."/>
            <person name="Auch B."/>
            <person name="Kono T."/>
            <person name="Mallez S."/>
            <person name="Becker A."/>
            <person name="Gohl D.M."/>
            <person name="Silverstein K.A.T."/>
            <person name="Koren S."/>
            <person name="Bechman K.B."/>
            <person name="Herman A."/>
            <person name="Abrahante J.E."/>
            <person name="Garbe J."/>
        </authorList>
    </citation>
    <scope>NUCLEOTIDE SEQUENCE</scope>
    <source>
        <strain evidence="7">Duluth1</strain>
        <tissue evidence="7">Whole animal</tissue>
    </source>
</reference>
<evidence type="ECO:0000256" key="3">
    <source>
        <dbReference type="ARBA" id="ARBA00005470"/>
    </source>
</evidence>
<dbReference type="GO" id="GO:0000070">
    <property type="term" value="P:mitotic sister chromatid segregation"/>
    <property type="evidence" value="ECO:0007669"/>
    <property type="project" value="TreeGrafter"/>
</dbReference>
<dbReference type="InterPro" id="IPR012485">
    <property type="entry name" value="CENP-I"/>
</dbReference>
<dbReference type="Pfam" id="PF07778">
    <property type="entry name" value="CENP-I"/>
    <property type="match status" value="1"/>
</dbReference>
<name>A0A9D4J9Q6_DREPO</name>
<keyword evidence="6" id="KW-0137">Centromere</keyword>
<dbReference type="EMBL" id="JAIWYP010000006">
    <property type="protein sequence ID" value="KAH3805086.1"/>
    <property type="molecule type" value="Genomic_DNA"/>
</dbReference>
<proteinExistence type="inferred from homology"/>
<keyword evidence="8" id="KW-1185">Reference proteome</keyword>
<evidence type="ECO:0000256" key="5">
    <source>
        <dbReference type="ARBA" id="ARBA00023242"/>
    </source>
</evidence>
<dbReference type="PANTHER" id="PTHR48208">
    <property type="entry name" value="CENTROMERE PROTEIN I"/>
    <property type="match status" value="1"/>
</dbReference>
<keyword evidence="4" id="KW-0158">Chromosome</keyword>
<evidence type="ECO:0000256" key="6">
    <source>
        <dbReference type="ARBA" id="ARBA00023328"/>
    </source>
</evidence>
<dbReference type="GO" id="GO:0034080">
    <property type="term" value="P:CENP-A containing chromatin assembly"/>
    <property type="evidence" value="ECO:0007669"/>
    <property type="project" value="TreeGrafter"/>
</dbReference>
<keyword evidence="5" id="KW-0539">Nucleus</keyword>
<evidence type="ECO:0000313" key="8">
    <source>
        <dbReference type="Proteomes" id="UP000828390"/>
    </source>
</evidence>
<dbReference type="GO" id="GO:0000939">
    <property type="term" value="C:inner kinetochore"/>
    <property type="evidence" value="ECO:0007669"/>
    <property type="project" value="TreeGrafter"/>
</dbReference>
<comment type="subcellular location">
    <subcellularLocation>
        <location evidence="2">Chromosome</location>
        <location evidence="2">Centromere</location>
    </subcellularLocation>
    <subcellularLocation>
        <location evidence="1">Nucleus</location>
    </subcellularLocation>
</comment>
<evidence type="ECO:0000256" key="2">
    <source>
        <dbReference type="ARBA" id="ARBA00004584"/>
    </source>
</evidence>
<feature type="non-terminal residue" evidence="7">
    <location>
        <position position="1"/>
    </location>
</feature>
<sequence>QNLAVLEPLRRLFFCSSVYFKCKVVVCLTEMLRNQAARGWTENTSRQRLSSMVHMFHQEEEVYSKQEALTKYIQYVCKMLLAGCVETKFHPLYETCVLDFLELVSSLHVKFNLPFVVFVETRLFERLMISRNANTVARLCEVICRYKESFSSIKSKKLMGPEELPMIRNCNQIIRDMCNCVWRLKAYTTDDKLSVFYCNPADIDSKLEDKEMAESLSVVRHPALLPFTVKYSQNILQDSFLDLKELKNHKKELLAHLSDHNLDGLQQFVATFVRVKTSTSGTPHRTVLSTLSQGNNSAFGF</sequence>
<accession>A0A9D4J9Q6</accession>
<dbReference type="PANTHER" id="PTHR48208:SF2">
    <property type="entry name" value="CENTROMERE PROTEIN I"/>
    <property type="match status" value="1"/>
</dbReference>
<dbReference type="GO" id="GO:0005634">
    <property type="term" value="C:nucleus"/>
    <property type="evidence" value="ECO:0007669"/>
    <property type="project" value="UniProtKB-SubCell"/>
</dbReference>
<comment type="caution">
    <text evidence="7">The sequence shown here is derived from an EMBL/GenBank/DDBJ whole genome shotgun (WGS) entry which is preliminary data.</text>
</comment>
<organism evidence="7 8">
    <name type="scientific">Dreissena polymorpha</name>
    <name type="common">Zebra mussel</name>
    <name type="synonym">Mytilus polymorpha</name>
    <dbReference type="NCBI Taxonomy" id="45954"/>
    <lineage>
        <taxon>Eukaryota</taxon>
        <taxon>Metazoa</taxon>
        <taxon>Spiralia</taxon>
        <taxon>Lophotrochozoa</taxon>
        <taxon>Mollusca</taxon>
        <taxon>Bivalvia</taxon>
        <taxon>Autobranchia</taxon>
        <taxon>Heteroconchia</taxon>
        <taxon>Euheterodonta</taxon>
        <taxon>Imparidentia</taxon>
        <taxon>Neoheterodontei</taxon>
        <taxon>Myida</taxon>
        <taxon>Dreissenoidea</taxon>
        <taxon>Dreissenidae</taxon>
        <taxon>Dreissena</taxon>
    </lineage>
</organism>